<sequence>MRHYHCTLYSNRKGYRERVPSHQRTATVPVESDRGGLAAQTAFAGYVTGTVDRRPRADERWRWFTLFIFTPERSARHRYGTMRSPELAWFRLVFSSQSTRNVRNRPCTMEDGQKGFGDRTERVKHNHGGVTLASVRSTIVFISHRARSCQLCRTLRTPARSYHANADTEPRWVW</sequence>
<reference evidence="1" key="1">
    <citation type="submission" date="2022-08" db="UniProtKB">
        <authorList>
            <consortium name="EnsemblMetazoa"/>
        </authorList>
    </citation>
    <scope>IDENTIFICATION</scope>
</reference>
<organism evidence="1">
    <name type="scientific">Anopheles coluzzii</name>
    <name type="common">African malaria mosquito</name>
    <dbReference type="NCBI Taxonomy" id="1518534"/>
    <lineage>
        <taxon>Eukaryota</taxon>
        <taxon>Metazoa</taxon>
        <taxon>Ecdysozoa</taxon>
        <taxon>Arthropoda</taxon>
        <taxon>Hexapoda</taxon>
        <taxon>Insecta</taxon>
        <taxon>Pterygota</taxon>
        <taxon>Neoptera</taxon>
        <taxon>Endopterygota</taxon>
        <taxon>Diptera</taxon>
        <taxon>Nematocera</taxon>
        <taxon>Culicoidea</taxon>
        <taxon>Culicidae</taxon>
        <taxon>Anophelinae</taxon>
        <taxon>Anopheles</taxon>
    </lineage>
</organism>
<dbReference type="Proteomes" id="UP000075882">
    <property type="component" value="Unassembled WGS sequence"/>
</dbReference>
<protein>
    <submittedName>
        <fullName evidence="1">Uncharacterized protein</fullName>
    </submittedName>
</protein>
<name>A0A8W7PLH5_ANOCL</name>
<dbReference type="AlphaFoldDB" id="A0A8W7PLH5"/>
<proteinExistence type="predicted"/>
<evidence type="ECO:0000313" key="1">
    <source>
        <dbReference type="EnsemblMetazoa" id="ACOM033981-PA.1"/>
    </source>
</evidence>
<accession>A0A8W7PLH5</accession>
<dbReference type="EnsemblMetazoa" id="ACOM033981-RA">
    <property type="protein sequence ID" value="ACOM033981-PA.1"/>
    <property type="gene ID" value="ACOM033981"/>
</dbReference>